<evidence type="ECO:0008006" key="3">
    <source>
        <dbReference type="Google" id="ProtNLM"/>
    </source>
</evidence>
<organism evidence="1 2">
    <name type="scientific">Streptomyces thermospinosisporus</name>
    <dbReference type="NCBI Taxonomy" id="161482"/>
    <lineage>
        <taxon>Bacteria</taxon>
        <taxon>Bacillati</taxon>
        <taxon>Actinomycetota</taxon>
        <taxon>Actinomycetes</taxon>
        <taxon>Kitasatosporales</taxon>
        <taxon>Streptomycetaceae</taxon>
        <taxon>Streptomyces</taxon>
    </lineage>
</organism>
<accession>A0ABP4JVI4</accession>
<dbReference type="Proteomes" id="UP001500973">
    <property type="component" value="Unassembled WGS sequence"/>
</dbReference>
<dbReference type="RefSeq" id="WP_344015520.1">
    <property type="nucleotide sequence ID" value="NZ_BAAAIZ010000090.1"/>
</dbReference>
<evidence type="ECO:0000313" key="2">
    <source>
        <dbReference type="Proteomes" id="UP001500973"/>
    </source>
</evidence>
<evidence type="ECO:0000313" key="1">
    <source>
        <dbReference type="EMBL" id="GAA1431753.1"/>
    </source>
</evidence>
<sequence>MTYRDATGHRLELEPDTDLDDRPVVTVWARAPFARVPVRVSLHDVETLVAELRETARQAATSAIPGGQA</sequence>
<proteinExistence type="predicted"/>
<keyword evidence="2" id="KW-1185">Reference proteome</keyword>
<name>A0ABP4JVI4_9ACTN</name>
<gene>
    <name evidence="1" type="ORF">GCM10009601_51380</name>
</gene>
<protein>
    <recommendedName>
        <fullName evidence="3">DUF2470 domain-containing protein</fullName>
    </recommendedName>
</protein>
<dbReference type="EMBL" id="BAAAIZ010000090">
    <property type="protein sequence ID" value="GAA1431753.1"/>
    <property type="molecule type" value="Genomic_DNA"/>
</dbReference>
<comment type="caution">
    <text evidence="1">The sequence shown here is derived from an EMBL/GenBank/DDBJ whole genome shotgun (WGS) entry which is preliminary data.</text>
</comment>
<reference evidence="2" key="1">
    <citation type="journal article" date="2019" name="Int. J. Syst. Evol. Microbiol.">
        <title>The Global Catalogue of Microorganisms (GCM) 10K type strain sequencing project: providing services to taxonomists for standard genome sequencing and annotation.</title>
        <authorList>
            <consortium name="The Broad Institute Genomics Platform"/>
            <consortium name="The Broad Institute Genome Sequencing Center for Infectious Disease"/>
            <person name="Wu L."/>
            <person name="Ma J."/>
        </authorList>
    </citation>
    <scope>NUCLEOTIDE SEQUENCE [LARGE SCALE GENOMIC DNA]</scope>
    <source>
        <strain evidence="2">JCM 11756</strain>
    </source>
</reference>